<dbReference type="OrthoDB" id="2112446at2759"/>
<organism evidence="2 3">
    <name type="scientific">Dactylellina haptotyla (strain CBS 200.50)</name>
    <name type="common">Nematode-trapping fungus</name>
    <name type="synonym">Monacrosporium haptotylum</name>
    <dbReference type="NCBI Taxonomy" id="1284197"/>
    <lineage>
        <taxon>Eukaryota</taxon>
        <taxon>Fungi</taxon>
        <taxon>Dikarya</taxon>
        <taxon>Ascomycota</taxon>
        <taxon>Pezizomycotina</taxon>
        <taxon>Orbiliomycetes</taxon>
        <taxon>Orbiliales</taxon>
        <taxon>Orbiliaceae</taxon>
        <taxon>Dactylellina</taxon>
    </lineage>
</organism>
<evidence type="ECO:0008006" key="4">
    <source>
        <dbReference type="Google" id="ProtNLM"/>
    </source>
</evidence>
<reference evidence="3" key="2">
    <citation type="submission" date="2013-04" db="EMBL/GenBank/DDBJ databases">
        <title>Genomic mechanisms accounting for the adaptation to parasitism in nematode-trapping fungi.</title>
        <authorList>
            <person name="Ahren D.G."/>
        </authorList>
    </citation>
    <scope>NUCLEOTIDE SEQUENCE [LARGE SCALE GENOMIC DNA]</scope>
    <source>
        <strain evidence="3">CBS 200.50</strain>
    </source>
</reference>
<name>S8BXA3_DACHA</name>
<feature type="chain" id="PRO_5004548667" description="Cyanovirin-N domain-containing protein" evidence="1">
    <location>
        <begin position="21"/>
        <end position="183"/>
    </location>
</feature>
<sequence length="183" mass="19732">MVSVKYALLAFGLLGAAANAAPAPEVDYVSALIPGEGLPSPKELGMTNADLTKPIPEDDLPLDGRHSLPAGISERDLSILEKRTTCRFTDTCKLRDSTACFNYLHRLNTRACTVTRRPGQFCRMGGCSWIGQAAGTNRASSHCRDVARGGKKVNDRCRIFDRIGGFNFAHGNGHVRVTIAGRS</sequence>
<dbReference type="Proteomes" id="UP000015100">
    <property type="component" value="Unassembled WGS sequence"/>
</dbReference>
<evidence type="ECO:0000256" key="1">
    <source>
        <dbReference type="SAM" id="SignalP"/>
    </source>
</evidence>
<dbReference type="OMA" id="NDRCRIF"/>
<dbReference type="HOGENOM" id="CLU_101873_0_1_1"/>
<comment type="caution">
    <text evidence="2">The sequence shown here is derived from an EMBL/GenBank/DDBJ whole genome shotgun (WGS) entry which is preliminary data.</text>
</comment>
<keyword evidence="3" id="KW-1185">Reference proteome</keyword>
<proteinExistence type="predicted"/>
<accession>S8BXA3</accession>
<evidence type="ECO:0000313" key="3">
    <source>
        <dbReference type="Proteomes" id="UP000015100"/>
    </source>
</evidence>
<dbReference type="AlphaFoldDB" id="S8BXA3"/>
<evidence type="ECO:0000313" key="2">
    <source>
        <dbReference type="EMBL" id="EPS44143.1"/>
    </source>
</evidence>
<dbReference type="PANTHER" id="PTHR39603:SF1">
    <property type="entry name" value="CYANOVIRIN-N DOMAIN-CONTAINING PROTEIN"/>
    <property type="match status" value="1"/>
</dbReference>
<dbReference type="STRING" id="1284197.S8BXA3"/>
<protein>
    <recommendedName>
        <fullName evidence="4">Cyanovirin-N domain-containing protein</fullName>
    </recommendedName>
</protein>
<feature type="signal peptide" evidence="1">
    <location>
        <begin position="1"/>
        <end position="20"/>
    </location>
</feature>
<reference evidence="2 3" key="1">
    <citation type="journal article" date="2013" name="PLoS Genet.">
        <title>Genomic mechanisms accounting for the adaptation to parasitism in nematode-trapping fungi.</title>
        <authorList>
            <person name="Meerupati T."/>
            <person name="Andersson K.M."/>
            <person name="Friman E."/>
            <person name="Kumar D."/>
            <person name="Tunlid A."/>
            <person name="Ahren D."/>
        </authorList>
    </citation>
    <scope>NUCLEOTIDE SEQUENCE [LARGE SCALE GENOMIC DNA]</scope>
    <source>
        <strain evidence="2 3">CBS 200.50</strain>
    </source>
</reference>
<keyword evidence="1" id="KW-0732">Signal</keyword>
<gene>
    <name evidence="2" type="ORF">H072_1890</name>
</gene>
<dbReference type="PANTHER" id="PTHR39603">
    <property type="entry name" value="CYANOVIRIN-N DOMAIN-CONTAINING PROTEIN"/>
    <property type="match status" value="1"/>
</dbReference>
<dbReference type="EMBL" id="AQGS01000057">
    <property type="protein sequence ID" value="EPS44143.1"/>
    <property type="molecule type" value="Genomic_DNA"/>
</dbReference>